<name>A0AAV4U5H8_CAEEX</name>
<gene>
    <name evidence="1" type="ORF">CEXT_77761</name>
</gene>
<proteinExistence type="predicted"/>
<organism evidence="1 2">
    <name type="scientific">Caerostris extrusa</name>
    <name type="common">Bark spider</name>
    <name type="synonym">Caerostris bankana</name>
    <dbReference type="NCBI Taxonomy" id="172846"/>
    <lineage>
        <taxon>Eukaryota</taxon>
        <taxon>Metazoa</taxon>
        <taxon>Ecdysozoa</taxon>
        <taxon>Arthropoda</taxon>
        <taxon>Chelicerata</taxon>
        <taxon>Arachnida</taxon>
        <taxon>Araneae</taxon>
        <taxon>Araneomorphae</taxon>
        <taxon>Entelegynae</taxon>
        <taxon>Araneoidea</taxon>
        <taxon>Araneidae</taxon>
        <taxon>Caerostris</taxon>
    </lineage>
</organism>
<dbReference type="EMBL" id="BPLR01012318">
    <property type="protein sequence ID" value="GIY53043.1"/>
    <property type="molecule type" value="Genomic_DNA"/>
</dbReference>
<sequence>MFVNLGGDVAALNDFQLGFGRYDISGYNNCCNYINGKNFGMDLRTIVCMQKSTLLLYELCRNKTVCRYQAHGSNFSDGDMD</sequence>
<reference evidence="1 2" key="1">
    <citation type="submission" date="2021-06" db="EMBL/GenBank/DDBJ databases">
        <title>Caerostris extrusa draft genome.</title>
        <authorList>
            <person name="Kono N."/>
            <person name="Arakawa K."/>
        </authorList>
    </citation>
    <scope>NUCLEOTIDE SEQUENCE [LARGE SCALE GENOMIC DNA]</scope>
</reference>
<evidence type="ECO:0000313" key="1">
    <source>
        <dbReference type="EMBL" id="GIY53043.1"/>
    </source>
</evidence>
<comment type="caution">
    <text evidence="1">The sequence shown here is derived from an EMBL/GenBank/DDBJ whole genome shotgun (WGS) entry which is preliminary data.</text>
</comment>
<accession>A0AAV4U5H8</accession>
<protein>
    <submittedName>
        <fullName evidence="1">Uncharacterized protein</fullName>
    </submittedName>
</protein>
<keyword evidence="2" id="KW-1185">Reference proteome</keyword>
<evidence type="ECO:0000313" key="2">
    <source>
        <dbReference type="Proteomes" id="UP001054945"/>
    </source>
</evidence>
<dbReference type="AlphaFoldDB" id="A0AAV4U5H8"/>
<dbReference type="Proteomes" id="UP001054945">
    <property type="component" value="Unassembled WGS sequence"/>
</dbReference>